<feature type="transmembrane region" description="Helical" evidence="1">
    <location>
        <begin position="39"/>
        <end position="61"/>
    </location>
</feature>
<gene>
    <name evidence="2" type="ORF">SAMN05443662_0184</name>
</gene>
<reference evidence="2 3" key="1">
    <citation type="submission" date="2016-11" db="EMBL/GenBank/DDBJ databases">
        <authorList>
            <person name="Jaros S."/>
            <person name="Januszkiewicz K."/>
            <person name="Wedrychowicz H."/>
        </authorList>
    </citation>
    <scope>NUCLEOTIDE SEQUENCE [LARGE SCALE GENOMIC DNA]</scope>
    <source>
        <strain evidence="2 3">DSM 17737</strain>
    </source>
</reference>
<dbReference type="STRING" id="364032.SAMN05443662_0184"/>
<dbReference type="EMBL" id="FSRE01000001">
    <property type="protein sequence ID" value="SIN70736.1"/>
    <property type="molecule type" value="Genomic_DNA"/>
</dbReference>
<dbReference type="RefSeq" id="WP_074200523.1">
    <property type="nucleotide sequence ID" value="NZ_FSRE01000001.1"/>
</dbReference>
<evidence type="ECO:0000313" key="2">
    <source>
        <dbReference type="EMBL" id="SIN70736.1"/>
    </source>
</evidence>
<feature type="transmembrane region" description="Helical" evidence="1">
    <location>
        <begin position="73"/>
        <end position="90"/>
    </location>
</feature>
<name>A0A1N6DJ38_9GAMM</name>
<keyword evidence="3" id="KW-1185">Reference proteome</keyword>
<keyword evidence="1" id="KW-1133">Transmembrane helix</keyword>
<feature type="transmembrane region" description="Helical" evidence="1">
    <location>
        <begin position="110"/>
        <end position="130"/>
    </location>
</feature>
<proteinExistence type="predicted"/>
<evidence type="ECO:0000313" key="3">
    <source>
        <dbReference type="Proteomes" id="UP000198461"/>
    </source>
</evidence>
<protein>
    <submittedName>
        <fullName evidence="2">Uncharacterized protein</fullName>
    </submittedName>
</protein>
<organism evidence="2 3">
    <name type="scientific">Sulfurivirga caldicuralii</name>
    <dbReference type="NCBI Taxonomy" id="364032"/>
    <lineage>
        <taxon>Bacteria</taxon>
        <taxon>Pseudomonadati</taxon>
        <taxon>Pseudomonadota</taxon>
        <taxon>Gammaproteobacteria</taxon>
        <taxon>Thiotrichales</taxon>
        <taxon>Piscirickettsiaceae</taxon>
        <taxon>Sulfurivirga</taxon>
    </lineage>
</organism>
<dbReference type="Proteomes" id="UP000198461">
    <property type="component" value="Unassembled WGS sequence"/>
</dbReference>
<accession>A0A1N6DJ38</accession>
<keyword evidence="1" id="KW-0812">Transmembrane</keyword>
<dbReference type="AlphaFoldDB" id="A0A1N6DJ38"/>
<keyword evidence="1" id="KW-0472">Membrane</keyword>
<evidence type="ECO:0000256" key="1">
    <source>
        <dbReference type="SAM" id="Phobius"/>
    </source>
</evidence>
<sequence>MKPRRLYGFALLGLLAWLGTLPWIAEILAYGLNQPAPSWVDFVVVGAVGMMALSVLLWICALCSGWLGRRMRVWLPGVLLGTAVYGWLAVNVVLQPQAVFTDWSMLPRMLVSIAPLALEGWLLISLPLYWKLTRL</sequence>